<dbReference type="HAMAP" id="MF_00135">
    <property type="entry name" value="PRAI"/>
    <property type="match status" value="1"/>
</dbReference>
<proteinExistence type="inferred from homology"/>
<keyword evidence="9 10" id="KW-0413">Isomerase</keyword>
<comment type="catalytic activity">
    <reaction evidence="1 10">
        <text>N-(5-phospho-beta-D-ribosyl)anthranilate = 1-(2-carboxyphenylamino)-1-deoxy-D-ribulose 5-phosphate</text>
        <dbReference type="Rhea" id="RHEA:21540"/>
        <dbReference type="ChEBI" id="CHEBI:18277"/>
        <dbReference type="ChEBI" id="CHEBI:58613"/>
        <dbReference type="EC" id="5.3.1.24"/>
    </reaction>
</comment>
<dbReference type="AlphaFoldDB" id="A0A0S4KRG8"/>
<feature type="domain" description="N-(5'phosphoribosyl) anthranilate isomerase (PRAI)" evidence="11">
    <location>
        <begin position="4"/>
        <end position="202"/>
    </location>
</feature>
<comment type="pathway">
    <text evidence="2 10">Amino-acid biosynthesis; L-tryptophan biosynthesis; L-tryptophan from chorismate: step 3/5.</text>
</comment>
<dbReference type="InterPro" id="IPR044643">
    <property type="entry name" value="TrpF_fam"/>
</dbReference>
<comment type="similarity">
    <text evidence="3 10">Belongs to the TrpF family.</text>
</comment>
<dbReference type="OrthoDB" id="9786954at2"/>
<keyword evidence="8 10" id="KW-0057">Aromatic amino acid biosynthesis</keyword>
<dbReference type="RefSeq" id="WP_062485091.1">
    <property type="nucleotide sequence ID" value="NZ_LN885086.1"/>
</dbReference>
<dbReference type="InterPro" id="IPR011060">
    <property type="entry name" value="RibuloseP-bd_barrel"/>
</dbReference>
<evidence type="ECO:0000313" key="13">
    <source>
        <dbReference type="Proteomes" id="UP000066284"/>
    </source>
</evidence>
<evidence type="ECO:0000256" key="1">
    <source>
        <dbReference type="ARBA" id="ARBA00001164"/>
    </source>
</evidence>
<evidence type="ECO:0000313" key="12">
    <source>
        <dbReference type="EMBL" id="CUQ67036.1"/>
    </source>
</evidence>
<dbReference type="InterPro" id="IPR001240">
    <property type="entry name" value="PRAI_dom"/>
</dbReference>
<evidence type="ECO:0000256" key="7">
    <source>
        <dbReference type="ARBA" id="ARBA00022822"/>
    </source>
</evidence>
<evidence type="ECO:0000256" key="5">
    <source>
        <dbReference type="ARBA" id="ARBA00022272"/>
    </source>
</evidence>
<dbReference type="Proteomes" id="UP000066284">
    <property type="component" value="Chromosome 1"/>
</dbReference>
<accession>A0A0S4KRG8</accession>
<reference evidence="13" key="1">
    <citation type="submission" date="2015-09" db="EMBL/GenBank/DDBJ databases">
        <authorList>
            <person name="Daims H."/>
        </authorList>
    </citation>
    <scope>NUCLEOTIDE SEQUENCE [LARGE SCALE GENOMIC DNA]</scope>
</reference>
<dbReference type="FunFam" id="3.20.20.70:FF:000075">
    <property type="entry name" value="Tryptophan biosynthesis protein TRP1"/>
    <property type="match status" value="1"/>
</dbReference>
<evidence type="ECO:0000259" key="11">
    <source>
        <dbReference type="Pfam" id="PF00697"/>
    </source>
</evidence>
<keyword evidence="13" id="KW-1185">Reference proteome</keyword>
<dbReference type="EMBL" id="LN885086">
    <property type="protein sequence ID" value="CUQ67036.1"/>
    <property type="molecule type" value="Genomic_DNA"/>
</dbReference>
<dbReference type="EC" id="5.3.1.24" evidence="4 10"/>
<name>A0A0S4KRG8_9BACT</name>
<evidence type="ECO:0000256" key="2">
    <source>
        <dbReference type="ARBA" id="ARBA00004664"/>
    </source>
</evidence>
<dbReference type="GO" id="GO:0004640">
    <property type="term" value="F:phosphoribosylanthranilate isomerase activity"/>
    <property type="evidence" value="ECO:0007669"/>
    <property type="project" value="UniProtKB-UniRule"/>
</dbReference>
<dbReference type="InterPro" id="IPR013785">
    <property type="entry name" value="Aldolase_TIM"/>
</dbReference>
<evidence type="ECO:0000256" key="6">
    <source>
        <dbReference type="ARBA" id="ARBA00022605"/>
    </source>
</evidence>
<dbReference type="PANTHER" id="PTHR42894">
    <property type="entry name" value="N-(5'-PHOSPHORIBOSYL)ANTHRANILATE ISOMERASE"/>
    <property type="match status" value="1"/>
</dbReference>
<evidence type="ECO:0000256" key="4">
    <source>
        <dbReference type="ARBA" id="ARBA00012572"/>
    </source>
</evidence>
<dbReference type="UniPathway" id="UPA00035">
    <property type="reaction ID" value="UER00042"/>
</dbReference>
<dbReference type="STRING" id="1715989.NITINOP_2064"/>
<dbReference type="CDD" id="cd00405">
    <property type="entry name" value="PRAI"/>
    <property type="match status" value="1"/>
</dbReference>
<gene>
    <name evidence="10 12" type="primary">trpF</name>
    <name evidence="12" type="ORF">NITINOP_2064</name>
</gene>
<keyword evidence="7 10" id="KW-0822">Tryptophan biosynthesis</keyword>
<evidence type="ECO:0000256" key="9">
    <source>
        <dbReference type="ARBA" id="ARBA00023235"/>
    </source>
</evidence>
<dbReference type="GO" id="GO:0000162">
    <property type="term" value="P:L-tryptophan biosynthetic process"/>
    <property type="evidence" value="ECO:0007669"/>
    <property type="project" value="UniProtKB-UniRule"/>
</dbReference>
<dbReference type="Gene3D" id="3.20.20.70">
    <property type="entry name" value="Aldolase class I"/>
    <property type="match status" value="1"/>
</dbReference>
<evidence type="ECO:0000256" key="10">
    <source>
        <dbReference type="HAMAP-Rule" id="MF_00135"/>
    </source>
</evidence>
<evidence type="ECO:0000256" key="8">
    <source>
        <dbReference type="ARBA" id="ARBA00023141"/>
    </source>
</evidence>
<dbReference type="SUPFAM" id="SSF51366">
    <property type="entry name" value="Ribulose-phoshate binding barrel"/>
    <property type="match status" value="1"/>
</dbReference>
<evidence type="ECO:0000256" key="3">
    <source>
        <dbReference type="ARBA" id="ARBA00007571"/>
    </source>
</evidence>
<dbReference type="KEGG" id="nio:NITINOP_2064"/>
<organism evidence="12 13">
    <name type="scientific">Candidatus Nitrospira inopinata</name>
    <dbReference type="NCBI Taxonomy" id="1715989"/>
    <lineage>
        <taxon>Bacteria</taxon>
        <taxon>Pseudomonadati</taxon>
        <taxon>Nitrospirota</taxon>
        <taxon>Nitrospiria</taxon>
        <taxon>Nitrospirales</taxon>
        <taxon>Nitrospiraceae</taxon>
        <taxon>Nitrospira</taxon>
    </lineage>
</organism>
<protein>
    <recommendedName>
        <fullName evidence="5 10">N-(5'-phosphoribosyl)anthranilate isomerase</fullName>
        <shortName evidence="10">PRAI</shortName>
        <ecNumber evidence="4 10">5.3.1.24</ecNumber>
    </recommendedName>
</protein>
<dbReference type="Pfam" id="PF00697">
    <property type="entry name" value="PRAI"/>
    <property type="match status" value="1"/>
</dbReference>
<dbReference type="PANTHER" id="PTHR42894:SF1">
    <property type="entry name" value="N-(5'-PHOSPHORIBOSYL)ANTHRANILATE ISOMERASE"/>
    <property type="match status" value="1"/>
</dbReference>
<keyword evidence="6 10" id="KW-0028">Amino-acid biosynthesis</keyword>
<dbReference type="NCBIfam" id="NF002298">
    <property type="entry name" value="PRK01222.1-4"/>
    <property type="match status" value="1"/>
</dbReference>
<sequence>MVKVKICGITDGEDARVAVEAGVDALGFVMYRQSPRYVRPEAARAIVASLPPFVVPIGVFVNEEADLVRKLMDDCGFALAQLHGDETASYCEALGRPAVKAVRLKDRSSLLAVAEFHGRAGVRGFVIDAFSDQAYGGTGRTVDWTLAAEIARTAPILLAGGLTPDNVTDAVRSVRPYGVDVSSGVELRPGKKDPAKVKSFIDAVKLVP</sequence>